<name>A7TF19_VANPO</name>
<feature type="transmembrane region" description="Helical" evidence="2">
    <location>
        <begin position="332"/>
        <end position="350"/>
    </location>
</feature>
<keyword evidence="2" id="KW-0472">Membrane</keyword>
<dbReference type="GeneID" id="5547366"/>
<feature type="transmembrane region" description="Helical" evidence="2">
    <location>
        <begin position="385"/>
        <end position="409"/>
    </location>
</feature>
<feature type="transmembrane region" description="Helical" evidence="2">
    <location>
        <begin position="291"/>
        <end position="312"/>
    </location>
</feature>
<dbReference type="OMA" id="TRFDKEW"/>
<evidence type="ECO:0000313" key="4">
    <source>
        <dbReference type="Proteomes" id="UP000000267"/>
    </source>
</evidence>
<organism evidence="4">
    <name type="scientific">Vanderwaltozyma polyspora (strain ATCC 22028 / DSM 70294 / BCRC 21397 / CBS 2163 / NBRC 10782 / NRRL Y-8283 / UCD 57-17)</name>
    <name type="common">Kluyveromyces polysporus</name>
    <dbReference type="NCBI Taxonomy" id="436907"/>
    <lineage>
        <taxon>Eukaryota</taxon>
        <taxon>Fungi</taxon>
        <taxon>Dikarya</taxon>
        <taxon>Ascomycota</taxon>
        <taxon>Saccharomycotina</taxon>
        <taxon>Saccharomycetes</taxon>
        <taxon>Saccharomycetales</taxon>
        <taxon>Saccharomycetaceae</taxon>
        <taxon>Vanderwaltozyma</taxon>
    </lineage>
</organism>
<keyword evidence="4" id="KW-1185">Reference proteome</keyword>
<protein>
    <recommendedName>
        <fullName evidence="5">Regulator of phospholipase D SRF1</fullName>
    </recommendedName>
</protein>
<keyword evidence="2" id="KW-0812">Transmembrane</keyword>
<feature type="region of interest" description="Disordered" evidence="1">
    <location>
        <begin position="101"/>
        <end position="120"/>
    </location>
</feature>
<dbReference type="InterPro" id="IPR037737">
    <property type="entry name" value="Srf1"/>
</dbReference>
<sequence>MASDSDDDEQSIKNLNGYYFYPSTVPPFTLESNFKQVKTRNSQLLNTDTIFDVEQPDYGYTDPFLHSYADQWAGFVQNIGTNVAYSNQQLPRNALLATSTVSSSGTSMRSGSQDTDGSGRMDIDEEKAKFIKEALPDISEAWGGEERLDALFSQPQLRDKDFKDNIDRRDWLEYLANVKKYYYSNVGTHENEERKSISISRPQTAQYRTDWLEELNREKQKWKQLRKKKMVKWKPRLIHILLDSQYVPLMFRFIIIALCAVSLGLAIRIFQNSRAEITPLNGITGPVKQQASTIMAISVNSFALLYSIYIAYDEYTGRPLGIRNPLGKLKLILFDLFFIIFSSANLALAFNTLYDPRWVCTGDGVEDNHLDRYPKLSYICRKQRALSSFLFIITFVWVMTFSLSIVRVVEKVSSSNPRF</sequence>
<dbReference type="GO" id="GO:0071944">
    <property type="term" value="C:cell periphery"/>
    <property type="evidence" value="ECO:0007669"/>
    <property type="project" value="TreeGrafter"/>
</dbReference>
<dbReference type="EMBL" id="DS480382">
    <property type="protein sequence ID" value="EDO19044.1"/>
    <property type="molecule type" value="Genomic_DNA"/>
</dbReference>
<feature type="transmembrane region" description="Helical" evidence="2">
    <location>
        <begin position="249"/>
        <end position="270"/>
    </location>
</feature>
<evidence type="ECO:0000313" key="3">
    <source>
        <dbReference type="EMBL" id="EDO19044.1"/>
    </source>
</evidence>
<dbReference type="eggNOG" id="ENOG502QPXG">
    <property type="taxonomic scope" value="Eukaryota"/>
</dbReference>
<proteinExistence type="predicted"/>
<dbReference type="Proteomes" id="UP000000267">
    <property type="component" value="Unassembled WGS sequence"/>
</dbReference>
<dbReference type="AlphaFoldDB" id="A7TF19"/>
<feature type="compositionally biased region" description="Low complexity" evidence="1">
    <location>
        <begin position="101"/>
        <end position="112"/>
    </location>
</feature>
<evidence type="ECO:0000256" key="2">
    <source>
        <dbReference type="SAM" id="Phobius"/>
    </source>
</evidence>
<dbReference type="OrthoDB" id="2589563at2759"/>
<dbReference type="FunCoup" id="A7TF19">
    <property type="interactions" value="27"/>
</dbReference>
<dbReference type="PANTHER" id="PTHR36819">
    <property type="entry name" value="REGULATOR OF PHOSPHOLIPASE D SRF1"/>
    <property type="match status" value="1"/>
</dbReference>
<dbReference type="HOGENOM" id="CLU_027163_1_1_1"/>
<evidence type="ECO:0000256" key="1">
    <source>
        <dbReference type="SAM" id="MobiDB-lite"/>
    </source>
</evidence>
<dbReference type="GO" id="GO:0000324">
    <property type="term" value="C:fungal-type vacuole"/>
    <property type="evidence" value="ECO:0007669"/>
    <property type="project" value="TreeGrafter"/>
</dbReference>
<reference evidence="3 4" key="1">
    <citation type="journal article" date="2007" name="Proc. Natl. Acad. Sci. U.S.A.">
        <title>Independent sorting-out of thousands of duplicated gene pairs in two yeast species descended from a whole-genome duplication.</title>
        <authorList>
            <person name="Scannell D.R."/>
            <person name="Frank A.C."/>
            <person name="Conant G.C."/>
            <person name="Byrne K.P."/>
            <person name="Woolfit M."/>
            <person name="Wolfe K.H."/>
        </authorList>
    </citation>
    <scope>NUCLEOTIDE SEQUENCE [LARGE SCALE GENOMIC DNA]</scope>
    <source>
        <strain evidence="4">ATCC 22028 / DSM 70294 / BCRC 21397 / CBS 2163 / NBRC 10782 / NRRL Y-8283 / UCD 57-17</strain>
    </source>
</reference>
<dbReference type="RefSeq" id="XP_001646902.1">
    <property type="nucleotide sequence ID" value="XM_001646852.1"/>
</dbReference>
<dbReference type="PANTHER" id="PTHR36819:SF1">
    <property type="entry name" value="REGULATOR OF PHOSPHOLIPASE D SRF1"/>
    <property type="match status" value="1"/>
</dbReference>
<keyword evidence="2" id="KW-1133">Transmembrane helix</keyword>
<dbReference type="PhylomeDB" id="A7TF19"/>
<accession>A7TF19</accession>
<evidence type="ECO:0008006" key="5">
    <source>
        <dbReference type="Google" id="ProtNLM"/>
    </source>
</evidence>
<gene>
    <name evidence="3" type="ORF">Kpol_2000p8</name>
</gene>
<dbReference type="KEGG" id="vpo:Kpol_2000p8"/>
<dbReference type="InParanoid" id="A7TF19"/>